<dbReference type="OrthoDB" id="7869273at2"/>
<reference evidence="2 4" key="2">
    <citation type="submission" date="2023-02" db="EMBL/GenBank/DDBJ databases">
        <title>Population genomics of bacteria associated with diatom.</title>
        <authorList>
            <person name="Xie J."/>
            <person name="Wang H."/>
        </authorList>
    </citation>
    <scope>NUCLEOTIDE SEQUENCE [LARGE SCALE GENOMIC DNA]</scope>
    <source>
        <strain evidence="2 4">PT47_8</strain>
    </source>
</reference>
<dbReference type="EMBL" id="JARCJK010000007">
    <property type="protein sequence ID" value="MDE4166983.1"/>
    <property type="molecule type" value="Genomic_DNA"/>
</dbReference>
<gene>
    <name evidence="1" type="ORF">JL2886_01361</name>
    <name evidence="2" type="ORF">PXK24_14900</name>
</gene>
<proteinExistence type="predicted"/>
<keyword evidence="3" id="KW-1185">Reference proteome</keyword>
<dbReference type="RefSeq" id="WP_065271278.1">
    <property type="nucleotide sequence ID" value="NZ_CP015124.1"/>
</dbReference>
<dbReference type="AlphaFoldDB" id="A0A1B0ZQ28"/>
<sequence>MLTDIYARTVFTATRLDCAPLRDMPPAKPLPQPRSRLGRIKAWLTRRISQPARRTRCIDPQKI</sequence>
<dbReference type="EMBL" id="CP015124">
    <property type="protein sequence ID" value="ANP36279.1"/>
    <property type="molecule type" value="Genomic_DNA"/>
</dbReference>
<dbReference type="Proteomes" id="UP000092565">
    <property type="component" value="Chromosome"/>
</dbReference>
<reference evidence="1 3" key="1">
    <citation type="submission" date="2016-04" db="EMBL/GenBank/DDBJ databases">
        <authorList>
            <person name="Evans L.H."/>
            <person name="Alamgir A."/>
            <person name="Owens N."/>
            <person name="Weber N.D."/>
            <person name="Virtaneva K."/>
            <person name="Barbian K."/>
            <person name="Babar A."/>
            <person name="Rosenke K."/>
        </authorList>
    </citation>
    <scope>NUCLEOTIDE SEQUENCE [LARGE SCALE GENOMIC DNA]</scope>
    <source>
        <strain evidence="1 3">JL2886</strain>
    </source>
</reference>
<evidence type="ECO:0000313" key="4">
    <source>
        <dbReference type="Proteomes" id="UP001218364"/>
    </source>
</evidence>
<protein>
    <submittedName>
        <fullName evidence="1">Uncharacterized protein</fullName>
    </submittedName>
</protein>
<accession>A0A1B0ZQ28</accession>
<dbReference type="Proteomes" id="UP001218364">
    <property type="component" value="Unassembled WGS sequence"/>
</dbReference>
<evidence type="ECO:0000313" key="1">
    <source>
        <dbReference type="EMBL" id="ANP36279.1"/>
    </source>
</evidence>
<evidence type="ECO:0000313" key="2">
    <source>
        <dbReference type="EMBL" id="MDE4166983.1"/>
    </source>
</evidence>
<name>A0A1B0ZQ28_9RHOB</name>
<organism evidence="1 3">
    <name type="scientific">Phaeobacter gallaeciensis</name>
    <dbReference type="NCBI Taxonomy" id="60890"/>
    <lineage>
        <taxon>Bacteria</taxon>
        <taxon>Pseudomonadati</taxon>
        <taxon>Pseudomonadota</taxon>
        <taxon>Alphaproteobacteria</taxon>
        <taxon>Rhodobacterales</taxon>
        <taxon>Roseobacteraceae</taxon>
        <taxon>Phaeobacter</taxon>
    </lineage>
</organism>
<evidence type="ECO:0000313" key="3">
    <source>
        <dbReference type="Proteomes" id="UP000092565"/>
    </source>
</evidence>